<proteinExistence type="predicted"/>
<dbReference type="AlphaFoldDB" id="A0A024FSU8"/>
<reference evidence="2 3" key="1">
    <citation type="submission" date="2012-05" db="EMBL/GenBank/DDBJ databases">
        <title>Recombination and specialization in a pathogen metapopulation.</title>
        <authorList>
            <person name="Gardiner A."/>
            <person name="Kemen E."/>
            <person name="Schultz-Larsen T."/>
            <person name="MacLean D."/>
            <person name="Van Oosterhout C."/>
            <person name="Jones J.D.G."/>
        </authorList>
    </citation>
    <scope>NUCLEOTIDE SEQUENCE [LARGE SCALE GENOMIC DNA]</scope>
    <source>
        <strain evidence="2 3">Ac Nc2</strain>
    </source>
</reference>
<dbReference type="EMBL" id="CAIX01000083">
    <property type="protein sequence ID" value="CCI10093.1"/>
    <property type="molecule type" value="Genomic_DNA"/>
</dbReference>
<organism evidence="2 3">
    <name type="scientific">Albugo candida</name>
    <dbReference type="NCBI Taxonomy" id="65357"/>
    <lineage>
        <taxon>Eukaryota</taxon>
        <taxon>Sar</taxon>
        <taxon>Stramenopiles</taxon>
        <taxon>Oomycota</taxon>
        <taxon>Peronosporomycetes</taxon>
        <taxon>Albuginales</taxon>
        <taxon>Albuginaceae</taxon>
        <taxon>Albugo</taxon>
    </lineage>
</organism>
<keyword evidence="3" id="KW-1185">Reference proteome</keyword>
<evidence type="ECO:0000313" key="3">
    <source>
        <dbReference type="Proteomes" id="UP000053237"/>
    </source>
</evidence>
<dbReference type="Proteomes" id="UP000053237">
    <property type="component" value="Unassembled WGS sequence"/>
</dbReference>
<evidence type="ECO:0000256" key="1">
    <source>
        <dbReference type="SAM" id="MobiDB-lite"/>
    </source>
</evidence>
<dbReference type="InParanoid" id="A0A024FSU8"/>
<accession>A0A024FSU8</accession>
<protein>
    <submittedName>
        <fullName evidence="2">Uncharacterized protein</fullName>
    </submittedName>
</protein>
<name>A0A024FSU8_9STRA</name>
<feature type="region of interest" description="Disordered" evidence="1">
    <location>
        <begin position="179"/>
        <end position="210"/>
    </location>
</feature>
<sequence>MKLSIALQVLVHFWQGRPSHTYEIQMTVPYGLFSYADLHQCIQPFVPYANFTYDLRKIDAVRKPAAISLEMVADISDDIPFEVIRKYCNTFASIQQNKKRDRDIQPEEFAAKKSSPSDKRNHATNQPQVVGAAYKGELSKQNHRLKQFLLFGAIVTTQTDDAPRKVLFHSDTSDKVPENSEIKGYDAFGGEKNVNRNHQSKKPRTSPTITQAGRTESCLVLQLGLPELWIQDCVRCLAIDKRNERFFVRKTDLGIYQWAFLSSATKTEMLDCQSTCGTIMVGSAIDCPVACLYNMLQEHSAHKGSKDAVPFFYFVFNVAYDQLHMNSCLLCASHNIRPLILHNNEREGYFVGLTGYDYDLSKFKKERLVPHICRKVSKESNRKMDDFLSNFEILGSSQNEAKNLGTKWTTSYQCMHFSTSALARDAYPHPIDVKNIESRGGATIPPCLKCILGESSSDSHKRSWEDLVESIQPTSRSSSLVFFKQELHVQEAAIRCTKKCTWVSGLFESMCTFLRISLLGLGSDAMSREEQMSASIQFSIPPSEQNRNLRDVVRHLSHDSSEDAAWFLQFEQGTDKHKEAFRHLAFCIAAISNSYVVSTASSYILTSRFKYTHLNIFCNLRCDIKVTAYKIIKMGFRSQPSNFASILRSLDFGTQHPNQPLVRNYSGRLQQILATGKH</sequence>
<gene>
    <name evidence="2" type="ORF">BN9_057780</name>
</gene>
<comment type="caution">
    <text evidence="2">The sequence shown here is derived from an EMBL/GenBank/DDBJ whole genome shotgun (WGS) entry which is preliminary data.</text>
</comment>
<evidence type="ECO:0000313" key="2">
    <source>
        <dbReference type="EMBL" id="CCI10093.1"/>
    </source>
</evidence>